<dbReference type="InterPro" id="IPR001647">
    <property type="entry name" value="HTH_TetR"/>
</dbReference>
<comment type="caution">
    <text evidence="6">The sequence shown here is derived from an EMBL/GenBank/DDBJ whole genome shotgun (WGS) entry which is preliminary data.</text>
</comment>
<feature type="DNA-binding region" description="H-T-H motif" evidence="4">
    <location>
        <begin position="31"/>
        <end position="50"/>
    </location>
</feature>
<dbReference type="PANTHER" id="PTHR30055:SF209">
    <property type="entry name" value="POSSIBLE TRANSCRIPTIONAL REGULATORY PROTEIN (PROBABLY TETR-FAMILY)"/>
    <property type="match status" value="1"/>
</dbReference>
<dbReference type="RefSeq" id="WP_203901903.1">
    <property type="nucleotide sequence ID" value="NZ_BOPF01000020.1"/>
</dbReference>
<dbReference type="PRINTS" id="PR00455">
    <property type="entry name" value="HTHTETR"/>
</dbReference>
<proteinExistence type="predicted"/>
<evidence type="ECO:0000313" key="6">
    <source>
        <dbReference type="EMBL" id="GIJ48418.1"/>
    </source>
</evidence>
<dbReference type="EMBL" id="BOPF01000020">
    <property type="protein sequence ID" value="GIJ48418.1"/>
    <property type="molecule type" value="Genomic_DNA"/>
</dbReference>
<dbReference type="GO" id="GO:0003700">
    <property type="term" value="F:DNA-binding transcription factor activity"/>
    <property type="evidence" value="ECO:0007669"/>
    <property type="project" value="TreeGrafter"/>
</dbReference>
<name>A0A8J4DT03_9ACTN</name>
<evidence type="ECO:0000256" key="2">
    <source>
        <dbReference type="ARBA" id="ARBA00023125"/>
    </source>
</evidence>
<organism evidence="6 7">
    <name type="scientific">Virgisporangium aliadipatigenens</name>
    <dbReference type="NCBI Taxonomy" id="741659"/>
    <lineage>
        <taxon>Bacteria</taxon>
        <taxon>Bacillati</taxon>
        <taxon>Actinomycetota</taxon>
        <taxon>Actinomycetes</taxon>
        <taxon>Micromonosporales</taxon>
        <taxon>Micromonosporaceae</taxon>
        <taxon>Virgisporangium</taxon>
    </lineage>
</organism>
<dbReference type="PROSITE" id="PS50977">
    <property type="entry name" value="HTH_TETR_2"/>
    <property type="match status" value="1"/>
</dbReference>
<dbReference type="GO" id="GO:0000976">
    <property type="term" value="F:transcription cis-regulatory region binding"/>
    <property type="evidence" value="ECO:0007669"/>
    <property type="project" value="TreeGrafter"/>
</dbReference>
<reference evidence="6" key="1">
    <citation type="submission" date="2021-01" db="EMBL/GenBank/DDBJ databases">
        <title>Whole genome shotgun sequence of Virgisporangium aliadipatigenens NBRC 105644.</title>
        <authorList>
            <person name="Komaki H."/>
            <person name="Tamura T."/>
        </authorList>
    </citation>
    <scope>NUCLEOTIDE SEQUENCE</scope>
    <source>
        <strain evidence="6">NBRC 105644</strain>
    </source>
</reference>
<keyword evidence="3" id="KW-0804">Transcription</keyword>
<dbReference type="Gene3D" id="1.10.357.10">
    <property type="entry name" value="Tetracycline Repressor, domain 2"/>
    <property type="match status" value="1"/>
</dbReference>
<dbReference type="Pfam" id="PF00440">
    <property type="entry name" value="TetR_N"/>
    <property type="match status" value="1"/>
</dbReference>
<evidence type="ECO:0000256" key="1">
    <source>
        <dbReference type="ARBA" id="ARBA00023015"/>
    </source>
</evidence>
<dbReference type="InterPro" id="IPR036271">
    <property type="entry name" value="Tet_transcr_reg_TetR-rel_C_sf"/>
</dbReference>
<dbReference type="AlphaFoldDB" id="A0A8J4DT03"/>
<evidence type="ECO:0000259" key="5">
    <source>
        <dbReference type="PROSITE" id="PS50977"/>
    </source>
</evidence>
<dbReference type="PANTHER" id="PTHR30055">
    <property type="entry name" value="HTH-TYPE TRANSCRIPTIONAL REGULATOR RUTR"/>
    <property type="match status" value="1"/>
</dbReference>
<evidence type="ECO:0000256" key="4">
    <source>
        <dbReference type="PROSITE-ProRule" id="PRU00335"/>
    </source>
</evidence>
<dbReference type="InterPro" id="IPR009057">
    <property type="entry name" value="Homeodomain-like_sf"/>
</dbReference>
<evidence type="ECO:0000256" key="3">
    <source>
        <dbReference type="ARBA" id="ARBA00023163"/>
    </source>
</evidence>
<sequence length="214" mass="22871">MNERRADPTVRVRLLEGAARLLAEEGPSALTLRRVAAEAGTSTMGVYTHFGSMPDLADAIVAEGFARLRTLLAEVPPTGDALADLAGLARAYLIHARRNPHLYAVMFGSASLGRYRPRTADERERGRDTFDAIVHAAERAVAQGRLRDGVPLDIARQLWAAMHGYVMLDVAGYFRDGGAEHVLIPMFVNLLGGLGADRAAAKASIGTLAVAAEV</sequence>
<dbReference type="Proteomes" id="UP000619260">
    <property type="component" value="Unassembled WGS sequence"/>
</dbReference>
<keyword evidence="7" id="KW-1185">Reference proteome</keyword>
<gene>
    <name evidence="6" type="ORF">Val02_53040</name>
</gene>
<keyword evidence="1" id="KW-0805">Transcription regulation</keyword>
<evidence type="ECO:0000313" key="7">
    <source>
        <dbReference type="Proteomes" id="UP000619260"/>
    </source>
</evidence>
<protein>
    <submittedName>
        <fullName evidence="6">TetR family transcriptional regulator</fullName>
    </submittedName>
</protein>
<feature type="domain" description="HTH tetR-type" evidence="5">
    <location>
        <begin position="8"/>
        <end position="68"/>
    </location>
</feature>
<dbReference type="InterPro" id="IPR025996">
    <property type="entry name" value="MT1864/Rv1816-like_C"/>
</dbReference>
<dbReference type="SUPFAM" id="SSF48498">
    <property type="entry name" value="Tetracyclin repressor-like, C-terminal domain"/>
    <property type="match status" value="1"/>
</dbReference>
<dbReference type="SUPFAM" id="SSF46689">
    <property type="entry name" value="Homeodomain-like"/>
    <property type="match status" value="1"/>
</dbReference>
<dbReference type="Pfam" id="PF13305">
    <property type="entry name" value="TetR_C_33"/>
    <property type="match status" value="1"/>
</dbReference>
<dbReference type="InterPro" id="IPR050109">
    <property type="entry name" value="HTH-type_TetR-like_transc_reg"/>
</dbReference>
<keyword evidence="2 4" id="KW-0238">DNA-binding</keyword>
<accession>A0A8J4DT03</accession>